<evidence type="ECO:0000256" key="8">
    <source>
        <dbReference type="ARBA" id="ARBA00037387"/>
    </source>
</evidence>
<comment type="caution">
    <text evidence="12">The sequence shown here is derived from an EMBL/GenBank/DDBJ whole genome shotgun (WGS) entry which is preliminary data.</text>
</comment>
<dbReference type="InterPro" id="IPR016152">
    <property type="entry name" value="PTrfase/Anion_transptr"/>
</dbReference>
<dbReference type="Proteomes" id="UP000243650">
    <property type="component" value="Unassembled WGS sequence"/>
</dbReference>
<dbReference type="PANTHER" id="PTHR36203">
    <property type="entry name" value="ASCORBATE-SPECIFIC PTS SYSTEM EIIA COMPONENT"/>
    <property type="match status" value="1"/>
</dbReference>
<organism evidence="12 13">
    <name type="scientific">Alkalicoccus urumqiensis</name>
    <name type="common">Bacillus urumqiensis</name>
    <dbReference type="NCBI Taxonomy" id="1548213"/>
    <lineage>
        <taxon>Bacteria</taxon>
        <taxon>Bacillati</taxon>
        <taxon>Bacillota</taxon>
        <taxon>Bacilli</taxon>
        <taxon>Bacillales</taxon>
        <taxon>Bacillaceae</taxon>
        <taxon>Alkalicoccus</taxon>
    </lineage>
</organism>
<evidence type="ECO:0000256" key="3">
    <source>
        <dbReference type="ARBA" id="ARBA00022490"/>
    </source>
</evidence>
<keyword evidence="5" id="KW-0808">Transferase</keyword>
<dbReference type="EMBL" id="PVNS01000001">
    <property type="protein sequence ID" value="PRO67081.1"/>
    <property type="molecule type" value="Genomic_DNA"/>
</dbReference>
<keyword evidence="13" id="KW-1185">Reference proteome</keyword>
<accession>A0A2P6MLC4</accession>
<evidence type="ECO:0000256" key="7">
    <source>
        <dbReference type="ARBA" id="ARBA00022777"/>
    </source>
</evidence>
<dbReference type="Gene3D" id="3.40.930.10">
    <property type="entry name" value="Mannitol-specific EII, Chain A"/>
    <property type="match status" value="1"/>
</dbReference>
<dbReference type="InterPro" id="IPR002178">
    <property type="entry name" value="PTS_EIIA_type-2_dom"/>
</dbReference>
<dbReference type="OrthoDB" id="369398at2"/>
<feature type="domain" description="PTS EIIA type-2" evidence="11">
    <location>
        <begin position="5"/>
        <end position="151"/>
    </location>
</feature>
<evidence type="ECO:0000313" key="13">
    <source>
        <dbReference type="Proteomes" id="UP000243650"/>
    </source>
</evidence>
<dbReference type="GO" id="GO:0005737">
    <property type="term" value="C:cytoplasm"/>
    <property type="evidence" value="ECO:0007669"/>
    <property type="project" value="UniProtKB-SubCell"/>
</dbReference>
<evidence type="ECO:0000256" key="10">
    <source>
        <dbReference type="ARBA" id="ARBA00042072"/>
    </source>
</evidence>
<comment type="function">
    <text evidence="8">The phosphoenolpyruvate-dependent sugar phosphotransferase system (sugar PTS), a major carbohydrate active transport system, catalyzes the phosphorylation of incoming sugar substrates concomitantly with their translocation across the cell membrane. The enzyme II UlaABC PTS system is involved in ascorbate transport.</text>
</comment>
<gene>
    <name evidence="12" type="ORF">C6I21_00495</name>
</gene>
<dbReference type="PROSITE" id="PS00372">
    <property type="entry name" value="PTS_EIIA_TYPE_2_HIS"/>
    <property type="match status" value="1"/>
</dbReference>
<dbReference type="PANTHER" id="PTHR36203:SF1">
    <property type="entry name" value="ASCORBATE-SPECIFIC PTS SYSTEM EIIA COMPONENT"/>
    <property type="match status" value="1"/>
</dbReference>
<evidence type="ECO:0000256" key="6">
    <source>
        <dbReference type="ARBA" id="ARBA00022683"/>
    </source>
</evidence>
<name>A0A2P6MLC4_ALKUR</name>
<evidence type="ECO:0000256" key="4">
    <source>
        <dbReference type="ARBA" id="ARBA00022553"/>
    </source>
</evidence>
<dbReference type="RefSeq" id="WP_105957467.1">
    <property type="nucleotide sequence ID" value="NZ_PVNS01000001.1"/>
</dbReference>
<keyword evidence="7" id="KW-0418">Kinase</keyword>
<evidence type="ECO:0000256" key="1">
    <source>
        <dbReference type="ARBA" id="ARBA00004496"/>
    </source>
</evidence>
<evidence type="ECO:0000256" key="5">
    <source>
        <dbReference type="ARBA" id="ARBA00022679"/>
    </source>
</evidence>
<dbReference type="SUPFAM" id="SSF55804">
    <property type="entry name" value="Phoshotransferase/anion transport protein"/>
    <property type="match status" value="1"/>
</dbReference>
<dbReference type="Pfam" id="PF00359">
    <property type="entry name" value="PTS_EIIA_2"/>
    <property type="match status" value="1"/>
</dbReference>
<evidence type="ECO:0000256" key="9">
    <source>
        <dbReference type="ARBA" id="ARBA00041175"/>
    </source>
</evidence>
<reference evidence="12 13" key="1">
    <citation type="submission" date="2018-03" db="EMBL/GenBank/DDBJ databases">
        <title>Bacillus urumqiensis sp. nov., a moderately haloalkaliphilic bacterium isolated from a salt lake.</title>
        <authorList>
            <person name="Zhao B."/>
            <person name="Liao Z."/>
        </authorList>
    </citation>
    <scope>NUCLEOTIDE SEQUENCE [LARGE SCALE GENOMIC DNA]</scope>
    <source>
        <strain evidence="12 13">BZ-SZ-XJ18</strain>
    </source>
</reference>
<dbReference type="InterPro" id="IPR051351">
    <property type="entry name" value="Ascorbate-PTS_EIIA_comp"/>
</dbReference>
<dbReference type="CDD" id="cd00211">
    <property type="entry name" value="PTS_IIA_fru"/>
    <property type="match status" value="1"/>
</dbReference>
<keyword evidence="3" id="KW-0963">Cytoplasm</keyword>
<sequence>MMSEITLYSEEIQWSDKPMTWQEAIAFSAGPLLDAGKVEPSYIEAMIQNIHDLGPYILIAPHVALPHARPEAGVNEAGVSVAVLQQGAAFPEAGHTGDNEAQIFICLAAVDSESHLHLLRTISTWIEDSQVIEKLRRAGSADEVRTILFDVQKQKGDDEK</sequence>
<protein>
    <recommendedName>
        <fullName evidence="9">Ascorbate-specific PTS system EIIA component</fullName>
    </recommendedName>
    <alternativeName>
        <fullName evidence="10">Ascorbate-specific phosphotransferase enzyme IIA component</fullName>
    </alternativeName>
</protein>
<evidence type="ECO:0000259" key="11">
    <source>
        <dbReference type="PROSITE" id="PS51094"/>
    </source>
</evidence>
<evidence type="ECO:0000313" key="12">
    <source>
        <dbReference type="EMBL" id="PRO67081.1"/>
    </source>
</evidence>
<keyword evidence="6" id="KW-0598">Phosphotransferase system</keyword>
<comment type="subcellular location">
    <subcellularLocation>
        <location evidence="1">Cytoplasm</location>
    </subcellularLocation>
</comment>
<proteinExistence type="predicted"/>
<keyword evidence="4" id="KW-0597">Phosphoprotein</keyword>
<dbReference type="GO" id="GO:0009401">
    <property type="term" value="P:phosphoenolpyruvate-dependent sugar phosphotransferase system"/>
    <property type="evidence" value="ECO:0007669"/>
    <property type="project" value="UniProtKB-KW"/>
</dbReference>
<keyword evidence="2" id="KW-0813">Transport</keyword>
<dbReference type="PROSITE" id="PS51094">
    <property type="entry name" value="PTS_EIIA_TYPE_2"/>
    <property type="match status" value="1"/>
</dbReference>
<dbReference type="AlphaFoldDB" id="A0A2P6MLC4"/>
<dbReference type="GO" id="GO:0016301">
    <property type="term" value="F:kinase activity"/>
    <property type="evidence" value="ECO:0007669"/>
    <property type="project" value="UniProtKB-KW"/>
</dbReference>
<evidence type="ECO:0000256" key="2">
    <source>
        <dbReference type="ARBA" id="ARBA00022448"/>
    </source>
</evidence>